<comment type="caution">
    <text evidence="2">The sequence shown here is derived from an EMBL/GenBank/DDBJ whole genome shotgun (WGS) entry which is preliminary data.</text>
</comment>
<dbReference type="EMBL" id="QICQ01000029">
    <property type="protein sequence ID" value="PXV77299.1"/>
    <property type="molecule type" value="Genomic_DNA"/>
</dbReference>
<keyword evidence="1" id="KW-0472">Membrane</keyword>
<name>A0ABX5M5H1_9PROT</name>
<sequence length="110" mass="12629">MGKRPIRARQKQAKKCGDLCATNEYFEFVFNVILITWIILTTLLEKLRDKITECKTIPAGRLSQGSSEFRKNSVQLLKTGVMNDDITSTFFPLFDYNIGAQPCRYIFLQA</sequence>
<evidence type="ECO:0000313" key="3">
    <source>
        <dbReference type="Proteomes" id="UP000247780"/>
    </source>
</evidence>
<accession>A0ABX5M5H1</accession>
<feature type="transmembrane region" description="Helical" evidence="1">
    <location>
        <begin position="25"/>
        <end position="44"/>
    </location>
</feature>
<evidence type="ECO:0000313" key="2">
    <source>
        <dbReference type="EMBL" id="PXV77299.1"/>
    </source>
</evidence>
<proteinExistence type="predicted"/>
<keyword evidence="1" id="KW-1133">Transmembrane helix</keyword>
<gene>
    <name evidence="2" type="ORF">C8R14_12916</name>
</gene>
<reference evidence="2 3" key="1">
    <citation type="submission" date="2018-04" db="EMBL/GenBank/DDBJ databases">
        <title>Active sludge and wastewater microbial communities from Klosterneuburg, Austria.</title>
        <authorList>
            <person name="Wagner M."/>
        </authorList>
    </citation>
    <scope>NUCLEOTIDE SEQUENCE [LARGE SCALE GENOMIC DNA]</scope>
    <source>
        <strain evidence="2 3">Nm 57</strain>
    </source>
</reference>
<dbReference type="Proteomes" id="UP000247780">
    <property type="component" value="Unassembled WGS sequence"/>
</dbReference>
<keyword evidence="1" id="KW-0812">Transmembrane</keyword>
<keyword evidence="3" id="KW-1185">Reference proteome</keyword>
<protein>
    <submittedName>
        <fullName evidence="2">Uncharacterized protein</fullName>
    </submittedName>
</protein>
<evidence type="ECO:0000256" key="1">
    <source>
        <dbReference type="SAM" id="Phobius"/>
    </source>
</evidence>
<organism evidence="2 3">
    <name type="scientific">Nitrosomonas eutropha</name>
    <dbReference type="NCBI Taxonomy" id="916"/>
    <lineage>
        <taxon>Bacteria</taxon>
        <taxon>Pseudomonadati</taxon>
        <taxon>Pseudomonadota</taxon>
        <taxon>Betaproteobacteria</taxon>
        <taxon>Nitrosomonadales</taxon>
        <taxon>Nitrosomonadaceae</taxon>
        <taxon>Nitrosomonas</taxon>
    </lineage>
</organism>